<sequence>MQMQTSRIPAAIDGLLTLCTGAAAPGGPLAGVRIYDGPPVSDLSDELLLFIGDDPAGEDSVTGTQEYATLGRPGKDETFTIYCCAASRSGNVDMKRERGRAFGIVGAVERLVRPNEPGGDTQLGGAVLWSGVGGDITLSQMQTNTGALARVTFGVVCRARL</sequence>
<dbReference type="EMBL" id="JAMTCK010000012">
    <property type="protein sequence ID" value="MCP2168131.1"/>
    <property type="molecule type" value="Genomic_DNA"/>
</dbReference>
<comment type="caution">
    <text evidence="1">The sequence shown here is derived from an EMBL/GenBank/DDBJ whole genome shotgun (WGS) entry which is preliminary data.</text>
</comment>
<reference evidence="1" key="1">
    <citation type="submission" date="2022-06" db="EMBL/GenBank/DDBJ databases">
        <title>Genomic Encyclopedia of Archaeal and Bacterial Type Strains, Phase II (KMG-II): from individual species to whole genera.</title>
        <authorList>
            <person name="Goeker M."/>
        </authorList>
    </citation>
    <scope>NUCLEOTIDE SEQUENCE</scope>
    <source>
        <strain evidence="1">DSM 43935</strain>
    </source>
</reference>
<protein>
    <submittedName>
        <fullName evidence="1">Uncharacterized protein</fullName>
    </submittedName>
</protein>
<keyword evidence="2" id="KW-1185">Reference proteome</keyword>
<dbReference type="Proteomes" id="UP001206128">
    <property type="component" value="Unassembled WGS sequence"/>
</dbReference>
<gene>
    <name evidence="1" type="ORF">LX83_005005</name>
</gene>
<organism evidence="1 2">
    <name type="scientific">Goodfellowiella coeruleoviolacea</name>
    <dbReference type="NCBI Taxonomy" id="334858"/>
    <lineage>
        <taxon>Bacteria</taxon>
        <taxon>Bacillati</taxon>
        <taxon>Actinomycetota</taxon>
        <taxon>Actinomycetes</taxon>
        <taxon>Pseudonocardiales</taxon>
        <taxon>Pseudonocardiaceae</taxon>
        <taxon>Goodfellowiella</taxon>
    </lineage>
</organism>
<evidence type="ECO:0000313" key="2">
    <source>
        <dbReference type="Proteomes" id="UP001206128"/>
    </source>
</evidence>
<dbReference type="AlphaFoldDB" id="A0AAE3GH43"/>
<proteinExistence type="predicted"/>
<evidence type="ECO:0000313" key="1">
    <source>
        <dbReference type="EMBL" id="MCP2168131.1"/>
    </source>
</evidence>
<name>A0AAE3GH43_9PSEU</name>
<accession>A0AAE3GH43</accession>
<dbReference type="RefSeq" id="WP_253775668.1">
    <property type="nucleotide sequence ID" value="NZ_JAMTCK010000012.1"/>
</dbReference>